<evidence type="ECO:0000256" key="1">
    <source>
        <dbReference type="SAM" id="Phobius"/>
    </source>
</evidence>
<protein>
    <recommendedName>
        <fullName evidence="2">DUF2231 domain-containing protein</fullName>
    </recommendedName>
</protein>
<organism evidence="3 4">
    <name type="scientific">Brachybacterium phenoliresistens</name>
    <dbReference type="NCBI Taxonomy" id="396014"/>
    <lineage>
        <taxon>Bacteria</taxon>
        <taxon>Bacillati</taxon>
        <taxon>Actinomycetota</taxon>
        <taxon>Actinomycetes</taxon>
        <taxon>Micrococcales</taxon>
        <taxon>Dermabacteraceae</taxon>
        <taxon>Brachybacterium</taxon>
    </lineage>
</organism>
<dbReference type="Pfam" id="PF09990">
    <property type="entry name" value="DUF2231"/>
    <property type="match status" value="1"/>
</dbReference>
<dbReference type="PATRIC" id="fig|396014.3.peg.2157"/>
<accession>Z9JS91</accession>
<dbReference type="RefSeq" id="WP_038372641.1">
    <property type="nucleotide sequence ID" value="NZ_KK069995.1"/>
</dbReference>
<feature type="transmembrane region" description="Helical" evidence="1">
    <location>
        <begin position="90"/>
        <end position="108"/>
    </location>
</feature>
<dbReference type="AlphaFoldDB" id="Z9JS91"/>
<feature type="domain" description="DUF2231" evidence="2">
    <location>
        <begin position="10"/>
        <end position="149"/>
    </location>
</feature>
<keyword evidence="1" id="KW-0472">Membrane</keyword>
<name>Z9JS91_9MICO</name>
<comment type="caution">
    <text evidence="3">The sequence shown here is derived from an EMBL/GenBank/DDBJ whole genome shotgun (WGS) entry which is preliminary data.</text>
</comment>
<keyword evidence="4" id="KW-1185">Reference proteome</keyword>
<feature type="transmembrane region" description="Helical" evidence="1">
    <location>
        <begin position="50"/>
        <end position="70"/>
    </location>
</feature>
<feature type="transmembrane region" description="Helical" evidence="1">
    <location>
        <begin position="120"/>
        <end position="141"/>
    </location>
</feature>
<sequence length="151" mass="15820">MNPILDGVMGLPMHPLVVHAVVVLVPLSALALVLGTLVPAARRRLGAVTPLLALLVMLLVPVTIASGEVLLGMVGPTPRVLEHARLARMLPPWTIAMAVVAAAQWAWYRWREEPGRLVPRLLGATAVVAAVGATTLVVMIGEAGARSVWGG</sequence>
<dbReference type="EMBL" id="JDYK01000010">
    <property type="protein sequence ID" value="EWS80898.1"/>
    <property type="molecule type" value="Genomic_DNA"/>
</dbReference>
<dbReference type="Proteomes" id="UP000023067">
    <property type="component" value="Unassembled WGS sequence"/>
</dbReference>
<dbReference type="OrthoDB" id="4864772at2"/>
<dbReference type="STRING" id="396014.BF93_00585"/>
<proteinExistence type="predicted"/>
<dbReference type="eggNOG" id="ENOG5032TXC">
    <property type="taxonomic scope" value="Bacteria"/>
</dbReference>
<reference evidence="3 4" key="1">
    <citation type="submission" date="2014-02" db="EMBL/GenBank/DDBJ databases">
        <title>Genome sequence of Brachybacterium phenoliresistens strain W13A50.</title>
        <authorList>
            <person name="Wang X."/>
        </authorList>
    </citation>
    <scope>NUCLEOTIDE SEQUENCE [LARGE SCALE GENOMIC DNA]</scope>
    <source>
        <strain evidence="3 4">W13A50</strain>
    </source>
</reference>
<evidence type="ECO:0000259" key="2">
    <source>
        <dbReference type="Pfam" id="PF09990"/>
    </source>
</evidence>
<evidence type="ECO:0000313" key="3">
    <source>
        <dbReference type="EMBL" id="EWS80898.1"/>
    </source>
</evidence>
<dbReference type="InterPro" id="IPR019251">
    <property type="entry name" value="DUF2231_TM"/>
</dbReference>
<feature type="transmembrane region" description="Helical" evidence="1">
    <location>
        <begin position="16"/>
        <end position="38"/>
    </location>
</feature>
<dbReference type="HOGENOM" id="CLU_112849_0_0_11"/>
<gene>
    <name evidence="3" type="ORF">BF93_00585</name>
</gene>
<keyword evidence="1" id="KW-0812">Transmembrane</keyword>
<keyword evidence="1" id="KW-1133">Transmembrane helix</keyword>
<evidence type="ECO:0000313" key="4">
    <source>
        <dbReference type="Proteomes" id="UP000023067"/>
    </source>
</evidence>